<dbReference type="AlphaFoldDB" id="A0A0H3NXT2"/>
<dbReference type="HOGENOM" id="CLU_3319587_0_0_6"/>
<gene>
    <name evidence="1" type="ordered locus">Y11_42231</name>
</gene>
<evidence type="ECO:0000313" key="1">
    <source>
        <dbReference type="EMBL" id="CBY28307.1"/>
    </source>
</evidence>
<protein>
    <submittedName>
        <fullName evidence="1">Uncharacterized protein</fullName>
    </submittedName>
</protein>
<sequence>MLACLNLSGVTMGMDARALMSSAPDKPKSRPASESHFLC</sequence>
<dbReference type="PATRIC" id="fig|930944.6.peg.4200"/>
<name>A0A0H3NXT2_YERE1</name>
<dbReference type="Proteomes" id="UP000008084">
    <property type="component" value="Chromosome"/>
</dbReference>
<organism evidence="1 2">
    <name type="scientific">Yersinia enterocolitica subsp. palearctica serotype O:3 (strain DSM 13030 / CIP 106945 / Y11)</name>
    <dbReference type="NCBI Taxonomy" id="930944"/>
    <lineage>
        <taxon>Bacteria</taxon>
        <taxon>Pseudomonadati</taxon>
        <taxon>Pseudomonadota</taxon>
        <taxon>Gammaproteobacteria</taxon>
        <taxon>Enterobacterales</taxon>
        <taxon>Yersiniaceae</taxon>
        <taxon>Yersinia</taxon>
    </lineage>
</organism>
<proteinExistence type="predicted"/>
<dbReference type="EMBL" id="FR729477">
    <property type="protein sequence ID" value="CBY28307.1"/>
    <property type="molecule type" value="Genomic_DNA"/>
</dbReference>
<dbReference type="KEGG" id="yey:Y11_42231"/>
<reference evidence="1 2" key="1">
    <citation type="journal article" date="2011" name="J. Bacteriol.">
        <title>Complete genome sequence of Yersinia enterocolitica subsp. palearctica serogroup O:3.</title>
        <authorList>
            <person name="Batzilla J."/>
            <person name="Hoper D."/>
            <person name="Antonenka U."/>
            <person name="Heesemann J."/>
            <person name="Rakin A."/>
        </authorList>
    </citation>
    <scope>NUCLEOTIDE SEQUENCE [LARGE SCALE GENOMIC DNA]</scope>
    <source>
        <strain evidence="2">DSM 13030 / CIP 106945 / Y11</strain>
    </source>
</reference>
<evidence type="ECO:0000313" key="2">
    <source>
        <dbReference type="Proteomes" id="UP000008084"/>
    </source>
</evidence>
<accession>A0A0H3NXT2</accession>